<dbReference type="AlphaFoldDB" id="A0A0B6S6R4"/>
<keyword evidence="2" id="KW-1185">Reference proteome</keyword>
<dbReference type="Proteomes" id="UP000031838">
    <property type="component" value="Chromosome 2"/>
</dbReference>
<organism evidence="1 2">
    <name type="scientific">Burkholderia plantarii</name>
    <dbReference type="NCBI Taxonomy" id="41899"/>
    <lineage>
        <taxon>Bacteria</taxon>
        <taxon>Pseudomonadati</taxon>
        <taxon>Pseudomonadota</taxon>
        <taxon>Betaproteobacteria</taxon>
        <taxon>Burkholderiales</taxon>
        <taxon>Burkholderiaceae</taxon>
        <taxon>Burkholderia</taxon>
    </lineage>
</organism>
<dbReference type="KEGG" id="bgp:BGL_2c09070"/>
<name>A0A0B6S6R4_BURPL</name>
<evidence type="ECO:0000313" key="1">
    <source>
        <dbReference type="EMBL" id="AJK48985.1"/>
    </source>
</evidence>
<dbReference type="HOGENOM" id="CLU_173841_3_1_4"/>
<dbReference type="EMBL" id="CP002581">
    <property type="protein sequence ID" value="AJK48985.1"/>
    <property type="molecule type" value="Genomic_DNA"/>
</dbReference>
<dbReference type="OrthoDB" id="9034987at2"/>
<reference evidence="1 2" key="2">
    <citation type="journal article" date="2016" name="Appl. Microbiol. Biotechnol.">
        <title>Mutations improving production and secretion of extracellular lipase by Burkholderia glumae PG1.</title>
        <authorList>
            <person name="Knapp A."/>
            <person name="Voget S."/>
            <person name="Gao R."/>
            <person name="Zaburannyi N."/>
            <person name="Krysciak D."/>
            <person name="Breuer M."/>
            <person name="Hauer B."/>
            <person name="Streit W.R."/>
            <person name="Muller R."/>
            <person name="Daniel R."/>
            <person name="Jaeger K.E."/>
        </authorList>
    </citation>
    <scope>NUCLEOTIDE SEQUENCE [LARGE SCALE GENOMIC DNA]</scope>
    <source>
        <strain evidence="1 2">PG1</strain>
    </source>
</reference>
<proteinExistence type="predicted"/>
<dbReference type="KEGG" id="bpla:bpln_2g09980"/>
<reference evidence="2" key="1">
    <citation type="submission" date="2011-03" db="EMBL/GenBank/DDBJ databases">
        <authorList>
            <person name="Voget S."/>
            <person name="Streit W.R."/>
            <person name="Jaeger K.E."/>
            <person name="Daniel R."/>
        </authorList>
    </citation>
    <scope>NUCLEOTIDE SEQUENCE [LARGE SCALE GENOMIC DNA]</scope>
    <source>
        <strain evidence="2">PG1</strain>
    </source>
</reference>
<accession>A0A0B6S6R4</accession>
<protein>
    <recommendedName>
        <fullName evidence="3">Preprotein translocase subunit SecA</fullName>
    </recommendedName>
</protein>
<dbReference type="RefSeq" id="WP_042627524.1">
    <property type="nucleotide sequence ID" value="NZ_BSTO01000029.1"/>
</dbReference>
<evidence type="ECO:0000313" key="2">
    <source>
        <dbReference type="Proteomes" id="UP000031838"/>
    </source>
</evidence>
<evidence type="ECO:0008006" key="3">
    <source>
        <dbReference type="Google" id="ProtNLM"/>
    </source>
</evidence>
<gene>
    <name evidence="1" type="ORF">BGL_2c09070</name>
</gene>
<sequence length="80" mass="8516">MLSPHEFATLMLIHGASDAIDPDRAELGTLLEYRLVRVEAHDDGVERPALTDSGRSLLAAANRIPAQTPAIRDLGARAGA</sequence>